<evidence type="ECO:0000313" key="1">
    <source>
        <dbReference type="EMBL" id="KKU76974.1"/>
    </source>
</evidence>
<dbReference type="InterPro" id="IPR038116">
    <property type="entry name" value="TrpR-like_sf"/>
</dbReference>
<gene>
    <name evidence="1" type="ORF">UY02_C0009G0003</name>
</gene>
<comment type="caution">
    <text evidence="1">The sequence shown here is derived from an EMBL/GenBank/DDBJ whole genome shotgun (WGS) entry which is preliminary data.</text>
</comment>
<dbReference type="EMBL" id="LCOK01000009">
    <property type="protein sequence ID" value="KKU76974.1"/>
    <property type="molecule type" value="Genomic_DNA"/>
</dbReference>
<evidence type="ECO:0000313" key="2">
    <source>
        <dbReference type="Proteomes" id="UP000034682"/>
    </source>
</evidence>
<sequence length="170" mass="19923">MTRHTTGKEEVTMTTNHHSDFQKKHRTEWQDFLWGRFLDQFSGVKSKGAVNAIFTNYEKRLIARRLAALALIKKGVGAREIGRQLWLSRNTISALRKNLLGSPKSYRSQRSLKGKRRDDNRLAKFTGYSWLDDLFKDIDLWELIKNPPRPRGIGLKKRWYDASYQRKGTI</sequence>
<accession>A0A0G1T596</accession>
<dbReference type="AlphaFoldDB" id="A0A0G1T596"/>
<dbReference type="Proteomes" id="UP000034682">
    <property type="component" value="Unassembled WGS sequence"/>
</dbReference>
<proteinExistence type="predicted"/>
<dbReference type="Gene3D" id="1.10.1270.10">
    <property type="entry name" value="TrpR-like"/>
    <property type="match status" value="1"/>
</dbReference>
<protein>
    <submittedName>
        <fullName evidence="1">Uncharacterized protein</fullName>
    </submittedName>
</protein>
<reference evidence="1 2" key="1">
    <citation type="journal article" date="2015" name="Nature">
        <title>rRNA introns, odd ribosomes, and small enigmatic genomes across a large radiation of phyla.</title>
        <authorList>
            <person name="Brown C.T."/>
            <person name="Hug L.A."/>
            <person name="Thomas B.C."/>
            <person name="Sharon I."/>
            <person name="Castelle C.J."/>
            <person name="Singh A."/>
            <person name="Wilkins M.J."/>
            <person name="Williams K.H."/>
            <person name="Banfield J.F."/>
        </authorList>
    </citation>
    <scope>NUCLEOTIDE SEQUENCE [LARGE SCALE GENOMIC DNA]</scope>
</reference>
<organism evidence="1 2">
    <name type="scientific">Candidatus Giovannonibacteria bacterium GW2011_GWB1_47_6b</name>
    <dbReference type="NCBI Taxonomy" id="1618655"/>
    <lineage>
        <taxon>Bacteria</taxon>
        <taxon>Candidatus Giovannoniibacteriota</taxon>
    </lineage>
</organism>
<name>A0A0G1T596_9BACT</name>